<dbReference type="GO" id="GO:0009368">
    <property type="term" value="C:endopeptidase Clp complex"/>
    <property type="evidence" value="ECO:0007669"/>
    <property type="project" value="TreeGrafter"/>
</dbReference>
<evidence type="ECO:0000256" key="3">
    <source>
        <dbReference type="ARBA" id="ARBA00022670"/>
    </source>
</evidence>
<dbReference type="PANTHER" id="PTHR10381:SF15">
    <property type="entry name" value="CHLOROPLASTIC ATP-DEPENDENT CLP PROTEASE PROTEOLYTIC SUBUNIT 1"/>
    <property type="match status" value="1"/>
</dbReference>
<dbReference type="SUPFAM" id="SSF52096">
    <property type="entry name" value="ClpP/crotonase"/>
    <property type="match status" value="1"/>
</dbReference>
<dbReference type="PRINTS" id="PR00127">
    <property type="entry name" value="CLPPROTEASEP"/>
</dbReference>
<dbReference type="Gene3D" id="3.90.226.10">
    <property type="entry name" value="2-enoyl-CoA Hydratase, Chain A, domain 1"/>
    <property type="match status" value="1"/>
</dbReference>
<name>A0AA36NCR4_9DINO</name>
<dbReference type="InterPro" id="IPR029045">
    <property type="entry name" value="ClpP/crotonase-like_dom_sf"/>
</dbReference>
<dbReference type="GO" id="GO:0006515">
    <property type="term" value="P:protein quality control for misfolded or incompletely synthesized proteins"/>
    <property type="evidence" value="ECO:0007669"/>
    <property type="project" value="TreeGrafter"/>
</dbReference>
<dbReference type="CDD" id="cd07017">
    <property type="entry name" value="S14_ClpP_2"/>
    <property type="match status" value="1"/>
</dbReference>
<evidence type="ECO:0000256" key="9">
    <source>
        <dbReference type="RuleBase" id="RU003567"/>
    </source>
</evidence>
<dbReference type="Proteomes" id="UP001178507">
    <property type="component" value="Unassembled WGS sequence"/>
</dbReference>
<dbReference type="HAMAP" id="MF_00444">
    <property type="entry name" value="ClpP"/>
    <property type="match status" value="1"/>
</dbReference>
<evidence type="ECO:0000256" key="2">
    <source>
        <dbReference type="ARBA" id="ARBA00022640"/>
    </source>
</evidence>
<dbReference type="FunFam" id="3.90.226.10:FF:000001">
    <property type="entry name" value="ATP-dependent Clp protease proteolytic subunit"/>
    <property type="match status" value="1"/>
</dbReference>
<dbReference type="InterPro" id="IPR033135">
    <property type="entry name" value="ClpP_His_AS"/>
</dbReference>
<dbReference type="EC" id="3.4.21.92" evidence="8"/>
<comment type="similarity">
    <text evidence="1 9">Belongs to the peptidase S14 family.</text>
</comment>
<dbReference type="InterPro" id="IPR018215">
    <property type="entry name" value="ClpP_Ser_AS"/>
</dbReference>
<dbReference type="EMBL" id="CAUJNA010003450">
    <property type="protein sequence ID" value="CAJ1402367.1"/>
    <property type="molecule type" value="Genomic_DNA"/>
</dbReference>
<dbReference type="GO" id="GO:0004252">
    <property type="term" value="F:serine-type endopeptidase activity"/>
    <property type="evidence" value="ECO:0007669"/>
    <property type="project" value="UniProtKB-EC"/>
</dbReference>
<dbReference type="Pfam" id="PF00574">
    <property type="entry name" value="CLP_protease"/>
    <property type="match status" value="1"/>
</dbReference>
<feature type="active site" evidence="6">
    <location>
        <position position="202"/>
    </location>
</feature>
<protein>
    <recommendedName>
        <fullName evidence="9">ATP-dependent Clp protease proteolytic subunit</fullName>
        <ecNumber evidence="8">3.4.21.92</ecNumber>
    </recommendedName>
</protein>
<evidence type="ECO:0000256" key="11">
    <source>
        <dbReference type="SAM" id="SignalP"/>
    </source>
</evidence>
<feature type="chain" id="PRO_5041305312" description="ATP-dependent Clp protease proteolytic subunit" evidence="11">
    <location>
        <begin position="25"/>
        <end position="310"/>
    </location>
</feature>
<keyword evidence="3 8" id="KW-0645">Protease</keyword>
<evidence type="ECO:0000256" key="10">
    <source>
        <dbReference type="SAM" id="MobiDB-lite"/>
    </source>
</evidence>
<evidence type="ECO:0000256" key="1">
    <source>
        <dbReference type="ARBA" id="ARBA00007039"/>
    </source>
</evidence>
<comment type="caution">
    <text evidence="12">The sequence shown here is derived from an EMBL/GenBank/DDBJ whole genome shotgun (WGS) entry which is preliminary data.</text>
</comment>
<dbReference type="GO" id="GO:0051117">
    <property type="term" value="F:ATPase binding"/>
    <property type="evidence" value="ECO:0007669"/>
    <property type="project" value="TreeGrafter"/>
</dbReference>
<feature type="compositionally biased region" description="Basic and acidic residues" evidence="10">
    <location>
        <begin position="91"/>
        <end position="101"/>
    </location>
</feature>
<keyword evidence="13" id="KW-1185">Reference proteome</keyword>
<organism evidence="12 13">
    <name type="scientific">Effrenium voratum</name>
    <dbReference type="NCBI Taxonomy" id="2562239"/>
    <lineage>
        <taxon>Eukaryota</taxon>
        <taxon>Sar</taxon>
        <taxon>Alveolata</taxon>
        <taxon>Dinophyceae</taxon>
        <taxon>Suessiales</taxon>
        <taxon>Symbiodiniaceae</taxon>
        <taxon>Effrenium</taxon>
    </lineage>
</organism>
<keyword evidence="2" id="KW-0934">Plastid</keyword>
<feature type="active site" evidence="7">
    <location>
        <position position="227"/>
    </location>
</feature>
<gene>
    <name evidence="12" type="ORF">EVOR1521_LOCUS25279</name>
</gene>
<evidence type="ECO:0000256" key="5">
    <source>
        <dbReference type="ARBA" id="ARBA00022825"/>
    </source>
</evidence>
<accession>A0AA36NCR4</accession>
<proteinExistence type="inferred from homology"/>
<dbReference type="NCBIfam" id="NF001368">
    <property type="entry name" value="PRK00277.1"/>
    <property type="match status" value="1"/>
</dbReference>
<dbReference type="GO" id="GO:0004176">
    <property type="term" value="F:ATP-dependent peptidase activity"/>
    <property type="evidence" value="ECO:0007669"/>
    <property type="project" value="InterPro"/>
</dbReference>
<dbReference type="NCBIfam" id="NF009205">
    <property type="entry name" value="PRK12553.1"/>
    <property type="match status" value="1"/>
</dbReference>
<evidence type="ECO:0000256" key="8">
    <source>
        <dbReference type="RuleBase" id="RU000549"/>
    </source>
</evidence>
<evidence type="ECO:0000256" key="6">
    <source>
        <dbReference type="PROSITE-ProRule" id="PRU10085"/>
    </source>
</evidence>
<dbReference type="PROSITE" id="PS00382">
    <property type="entry name" value="CLP_PROTEASE_HIS"/>
    <property type="match status" value="1"/>
</dbReference>
<dbReference type="AlphaFoldDB" id="A0AA36NCR4"/>
<sequence>MPKAMPRALGAVGLSALGAWTAFTAPRPGGLPRTSAVAGAGAAGAGAVGAAPSALAAPRLAGAVGALAVGCSVRASRRKLRAEPEQPQPGKEPEIDPRRADPPNTMPPVRMPMVDTGSGEKIDVMSKLLQDRIIILGGEVKDEMAQVLVAQMLYLANTDPDNDITMYINSPGGSVSAGMAIYDTMQFIPCDISTVCFGMAASMGSFLLAAGTKGKRKSLPNSRIMIHQPLGGAQGQALDVRIQAREILHMREILNMHLADATGQSTEQIAKDCDRDNFMTPEEAKDYGLIDDITPTKAWPRIQKPKRPEL</sequence>
<evidence type="ECO:0000313" key="12">
    <source>
        <dbReference type="EMBL" id="CAJ1402367.1"/>
    </source>
</evidence>
<evidence type="ECO:0000313" key="13">
    <source>
        <dbReference type="Proteomes" id="UP001178507"/>
    </source>
</evidence>
<reference evidence="12" key="1">
    <citation type="submission" date="2023-08" db="EMBL/GenBank/DDBJ databases">
        <authorList>
            <person name="Chen Y."/>
            <person name="Shah S."/>
            <person name="Dougan E. K."/>
            <person name="Thang M."/>
            <person name="Chan C."/>
        </authorList>
    </citation>
    <scope>NUCLEOTIDE SEQUENCE</scope>
</reference>
<dbReference type="InterPro" id="IPR001907">
    <property type="entry name" value="ClpP"/>
</dbReference>
<dbReference type="PROSITE" id="PS00381">
    <property type="entry name" value="CLP_PROTEASE_SER"/>
    <property type="match status" value="1"/>
</dbReference>
<keyword evidence="5 8" id="KW-0720">Serine protease</keyword>
<dbReference type="InterPro" id="IPR023562">
    <property type="entry name" value="ClpP/TepA"/>
</dbReference>
<dbReference type="PANTHER" id="PTHR10381">
    <property type="entry name" value="ATP-DEPENDENT CLP PROTEASE PROTEOLYTIC SUBUNIT"/>
    <property type="match status" value="1"/>
</dbReference>
<feature type="signal peptide" evidence="11">
    <location>
        <begin position="1"/>
        <end position="24"/>
    </location>
</feature>
<evidence type="ECO:0000256" key="4">
    <source>
        <dbReference type="ARBA" id="ARBA00022801"/>
    </source>
</evidence>
<evidence type="ECO:0000256" key="7">
    <source>
        <dbReference type="PROSITE-ProRule" id="PRU10086"/>
    </source>
</evidence>
<keyword evidence="4 8" id="KW-0378">Hydrolase</keyword>
<keyword evidence="11" id="KW-0732">Signal</keyword>
<feature type="region of interest" description="Disordered" evidence="10">
    <location>
        <begin position="77"/>
        <end position="110"/>
    </location>
</feature>